<evidence type="ECO:0000256" key="1">
    <source>
        <dbReference type="ARBA" id="ARBA00022723"/>
    </source>
</evidence>
<feature type="compositionally biased region" description="Low complexity" evidence="6">
    <location>
        <begin position="875"/>
        <end position="900"/>
    </location>
</feature>
<feature type="domain" description="Zn(2)-C6 fungal-type" evidence="7">
    <location>
        <begin position="64"/>
        <end position="109"/>
    </location>
</feature>
<dbReference type="PROSITE" id="PS50048">
    <property type="entry name" value="ZN2_CY6_FUNGAL_2"/>
    <property type="match status" value="1"/>
</dbReference>
<feature type="compositionally biased region" description="Polar residues" evidence="6">
    <location>
        <begin position="212"/>
        <end position="230"/>
    </location>
</feature>
<dbReference type="Proteomes" id="UP000246740">
    <property type="component" value="Unassembled WGS sequence"/>
</dbReference>
<dbReference type="OrthoDB" id="4161332at2759"/>
<feature type="region of interest" description="Disordered" evidence="6">
    <location>
        <begin position="192"/>
        <end position="241"/>
    </location>
</feature>
<dbReference type="Pfam" id="PF04082">
    <property type="entry name" value="Fungal_trans"/>
    <property type="match status" value="1"/>
</dbReference>
<feature type="compositionally biased region" description="Polar residues" evidence="6">
    <location>
        <begin position="1058"/>
        <end position="1069"/>
    </location>
</feature>
<dbReference type="EMBL" id="KZ819197">
    <property type="protein sequence ID" value="PWY98755.1"/>
    <property type="molecule type" value="Genomic_DNA"/>
</dbReference>
<dbReference type="SMART" id="SM00066">
    <property type="entry name" value="GAL4"/>
    <property type="match status" value="1"/>
</dbReference>
<dbReference type="GO" id="GO:0003677">
    <property type="term" value="F:DNA binding"/>
    <property type="evidence" value="ECO:0007669"/>
    <property type="project" value="UniProtKB-KW"/>
</dbReference>
<dbReference type="CDD" id="cd00067">
    <property type="entry name" value="GAL4"/>
    <property type="match status" value="1"/>
</dbReference>
<dbReference type="InterPro" id="IPR036864">
    <property type="entry name" value="Zn2-C6_fun-type_DNA-bd_sf"/>
</dbReference>
<reference evidence="8 9" key="1">
    <citation type="journal article" date="2018" name="Mol. Biol. Evol.">
        <title>Broad Genomic Sampling Reveals a Smut Pathogenic Ancestry of the Fungal Clade Ustilaginomycotina.</title>
        <authorList>
            <person name="Kijpornyongpan T."/>
            <person name="Mondo S.J."/>
            <person name="Barry K."/>
            <person name="Sandor L."/>
            <person name="Lee J."/>
            <person name="Lipzen A."/>
            <person name="Pangilinan J."/>
            <person name="LaButti K."/>
            <person name="Hainaut M."/>
            <person name="Henrissat B."/>
            <person name="Grigoriev I.V."/>
            <person name="Spatafora J.W."/>
            <person name="Aime M.C."/>
        </authorList>
    </citation>
    <scope>NUCLEOTIDE SEQUENCE [LARGE SCALE GENOMIC DNA]</scope>
    <source>
        <strain evidence="8 9">MCA 3645</strain>
    </source>
</reference>
<evidence type="ECO:0000256" key="2">
    <source>
        <dbReference type="ARBA" id="ARBA00023015"/>
    </source>
</evidence>
<evidence type="ECO:0000313" key="8">
    <source>
        <dbReference type="EMBL" id="PWY98755.1"/>
    </source>
</evidence>
<dbReference type="InParanoid" id="A0A317XKC5"/>
<dbReference type="SUPFAM" id="SSF57701">
    <property type="entry name" value="Zn2/Cys6 DNA-binding domain"/>
    <property type="match status" value="1"/>
</dbReference>
<sequence>TPSSAGGTPDNRGVKRKDSEMGEHGESSPNDQSPTRSSSNGHNMDGSRDSKAEKTGKRIKTARACDSCRRKKIRCDVIDDGGPPVGSINNGNGGLVCAHCRQYGFECTFFLPITETRFKKKYQREAEEAAAAAAAAAASAASASGLAAQRMGLPGYAMSYGAQPPGVMMMGGANTQHFGAFVPTQIRSSLSQEWPRKSSLNLHRPTSAHPFGQQQQTPQRLAGGSNRSSPGTPPPDTRVLGPTSIAYIVHSTAFVPGAAIEAHDIKHNQTFEVGASGDGIIRFHKPRKVEGQDAALVKSNEVEEEDEIRIPEFIKGRLAQDVGEKLINTYFDKIATLFPVVTRSEFVHLSPPSPLLLHAIYGVAALNRDVPCEVLGSIKTAINALFRENDFLSNSNSVTVRALLILSLHADLHGPTALQSGSRCWNRTGAAIRMAQDLGLHRDASGKDDLHQDTFFLEQKRRIWGCCVTADRIQSISLGHPLMIDLTDCDVRLPSPFEVLRSVTDPRSDASTDRPFAFNTEMLKLAILFGRVMKTIYSPTGLMNATDDEITSLLRDIDAWKDSLPSELNFKGPDSPPPAGILHVGFACLMMLFFRVFMRISYICPTHLKFSLTIERMSSLIQYSSEAISWVDKNDFYLDTMQIVSYCLVSCATVQYHAWIRRGDHNAQNQLKKLNEVMQRYRKENEDPDDTSMRGKAASVISLLCDSAQGVYANSPCSGSLNPTAGVTNRKSRENVRGIVFRPDASRPGGGVYVAADQSLFLKDLPQGTIIMQENQDGSRIPALVRTGTDQNGGWQTYEQFRAALLGLQKGGTAAGGSGTDQNAGHNINTSFATLNSSAALPNADGLSATNSTSGSEGATASSLPKSVLSYGSSALNSTSTGGTTNSGADGNAGSGSMANQSLAPPGSNLIHLGGDVWQDEEGRPVTRSGSRLLTMVPITPGSSGLGPAAAFGDGTFPISGGGGTQLQVARNAIMPDNPTFNFNPHLNNAYWAPAELLFDGNGSQLNGTASSAAGPSSSLLTAAGLLGSNVDSGMLLDGLPGASLDFATWDQYFSKLNQPTDNSNTPDNQLGDGSAAAGGIQNGSNPNYNLQSSLNGHGHETSNPDGSGFATSTFGIEAQMMDAGGF</sequence>
<keyword evidence="2" id="KW-0805">Transcription regulation</keyword>
<dbReference type="InterPro" id="IPR050797">
    <property type="entry name" value="Carb_Metab_Trans_Reg"/>
</dbReference>
<evidence type="ECO:0000313" key="9">
    <source>
        <dbReference type="Proteomes" id="UP000246740"/>
    </source>
</evidence>
<dbReference type="SMART" id="SM00906">
    <property type="entry name" value="Fungal_trans"/>
    <property type="match status" value="1"/>
</dbReference>
<dbReference type="PANTHER" id="PTHR31668">
    <property type="entry name" value="GLUCOSE TRANSPORT TRANSCRIPTION REGULATOR RGT1-RELATED-RELATED"/>
    <property type="match status" value="1"/>
</dbReference>
<dbReference type="InterPro" id="IPR007219">
    <property type="entry name" value="XnlR_reg_dom"/>
</dbReference>
<feature type="non-terminal residue" evidence="8">
    <location>
        <position position="1127"/>
    </location>
</feature>
<feature type="region of interest" description="Disordered" evidence="6">
    <location>
        <begin position="1"/>
        <end position="61"/>
    </location>
</feature>
<dbReference type="Pfam" id="PF00172">
    <property type="entry name" value="Zn_clus"/>
    <property type="match status" value="1"/>
</dbReference>
<keyword evidence="9" id="KW-1185">Reference proteome</keyword>
<gene>
    <name evidence="8" type="ORF">BCV70DRAFT_145768</name>
</gene>
<keyword evidence="1" id="KW-0479">Metal-binding</keyword>
<evidence type="ECO:0000256" key="6">
    <source>
        <dbReference type="SAM" id="MobiDB-lite"/>
    </source>
</evidence>
<keyword evidence="4" id="KW-0804">Transcription</keyword>
<evidence type="ECO:0000259" key="7">
    <source>
        <dbReference type="PROSITE" id="PS50048"/>
    </source>
</evidence>
<keyword evidence="3" id="KW-0238">DNA-binding</keyword>
<feature type="compositionally biased region" description="Basic and acidic residues" evidence="6">
    <location>
        <begin position="12"/>
        <end position="26"/>
    </location>
</feature>
<dbReference type="CDD" id="cd12148">
    <property type="entry name" value="fungal_TF_MHR"/>
    <property type="match status" value="1"/>
</dbReference>
<dbReference type="InterPro" id="IPR001138">
    <property type="entry name" value="Zn2Cys6_DnaBD"/>
</dbReference>
<feature type="compositionally biased region" description="Basic and acidic residues" evidence="6">
    <location>
        <begin position="45"/>
        <end position="56"/>
    </location>
</feature>
<feature type="region of interest" description="Disordered" evidence="6">
    <location>
        <begin position="1058"/>
        <end position="1112"/>
    </location>
</feature>
<protein>
    <recommendedName>
        <fullName evidence="7">Zn(2)-C6 fungal-type domain-containing protein</fullName>
    </recommendedName>
</protein>
<feature type="compositionally biased region" description="Polar residues" evidence="6">
    <location>
        <begin position="27"/>
        <end position="42"/>
    </location>
</feature>
<feature type="region of interest" description="Disordered" evidence="6">
    <location>
        <begin position="875"/>
        <end position="915"/>
    </location>
</feature>
<keyword evidence="5" id="KW-0539">Nucleus</keyword>
<name>A0A317XKC5_9BASI</name>
<dbReference type="GO" id="GO:0008270">
    <property type="term" value="F:zinc ion binding"/>
    <property type="evidence" value="ECO:0007669"/>
    <property type="project" value="InterPro"/>
</dbReference>
<evidence type="ECO:0000256" key="3">
    <source>
        <dbReference type="ARBA" id="ARBA00023125"/>
    </source>
</evidence>
<dbReference type="Gene3D" id="4.10.240.10">
    <property type="entry name" value="Zn(2)-C6 fungal-type DNA-binding domain"/>
    <property type="match status" value="1"/>
</dbReference>
<accession>A0A317XKC5</accession>
<organism evidence="8 9">
    <name type="scientific">Testicularia cyperi</name>
    <dbReference type="NCBI Taxonomy" id="1882483"/>
    <lineage>
        <taxon>Eukaryota</taxon>
        <taxon>Fungi</taxon>
        <taxon>Dikarya</taxon>
        <taxon>Basidiomycota</taxon>
        <taxon>Ustilaginomycotina</taxon>
        <taxon>Ustilaginomycetes</taxon>
        <taxon>Ustilaginales</taxon>
        <taxon>Anthracoideaceae</taxon>
        <taxon>Testicularia</taxon>
    </lineage>
</organism>
<feature type="non-terminal residue" evidence="8">
    <location>
        <position position="1"/>
    </location>
</feature>
<dbReference type="STRING" id="1882483.A0A317XKC5"/>
<proteinExistence type="predicted"/>
<dbReference type="GO" id="GO:0006351">
    <property type="term" value="P:DNA-templated transcription"/>
    <property type="evidence" value="ECO:0007669"/>
    <property type="project" value="InterPro"/>
</dbReference>
<dbReference type="AlphaFoldDB" id="A0A317XKC5"/>
<evidence type="ECO:0000256" key="5">
    <source>
        <dbReference type="ARBA" id="ARBA00023242"/>
    </source>
</evidence>
<dbReference type="GO" id="GO:0000981">
    <property type="term" value="F:DNA-binding transcription factor activity, RNA polymerase II-specific"/>
    <property type="evidence" value="ECO:0007669"/>
    <property type="project" value="InterPro"/>
</dbReference>
<evidence type="ECO:0000256" key="4">
    <source>
        <dbReference type="ARBA" id="ARBA00023163"/>
    </source>
</evidence>
<feature type="compositionally biased region" description="Polar residues" evidence="6">
    <location>
        <begin position="1083"/>
        <end position="1097"/>
    </location>
</feature>
<dbReference type="PANTHER" id="PTHR31668:SF26">
    <property type="entry name" value="GLUCOSE TRANSPORT TRANSCRIPTION REGULATOR RGT1-RELATED"/>
    <property type="match status" value="1"/>
</dbReference>